<dbReference type="PANTHER" id="PTHR21581:SF6">
    <property type="entry name" value="TRAFFICKING PROTEIN PARTICLE COMPLEX SUBUNIT 12"/>
    <property type="match status" value="1"/>
</dbReference>
<accession>A0A8I1GH82</accession>
<dbReference type="Proteomes" id="UP000623250">
    <property type="component" value="Unassembled WGS sequence"/>
</dbReference>
<feature type="region of interest" description="Disordered" evidence="10">
    <location>
        <begin position="310"/>
        <end position="366"/>
    </location>
</feature>
<keyword evidence="14" id="KW-1185">Reference proteome</keyword>
<evidence type="ECO:0000256" key="10">
    <source>
        <dbReference type="SAM" id="MobiDB-lite"/>
    </source>
</evidence>
<evidence type="ECO:0000256" key="8">
    <source>
        <dbReference type="PIRSR" id="PIRSR618044-2"/>
    </source>
</evidence>
<feature type="active site" evidence="7">
    <location>
        <position position="114"/>
    </location>
</feature>
<evidence type="ECO:0000256" key="7">
    <source>
        <dbReference type="PIRSR" id="PIRSR618044-1"/>
    </source>
</evidence>
<dbReference type="GO" id="GO:0008360">
    <property type="term" value="P:regulation of cell shape"/>
    <property type="evidence" value="ECO:0007669"/>
    <property type="project" value="UniProtKB-KW"/>
</dbReference>
<evidence type="ECO:0000313" key="14">
    <source>
        <dbReference type="Proteomes" id="UP000623250"/>
    </source>
</evidence>
<feature type="active site" description="Proton acceptor" evidence="7">
    <location>
        <position position="57"/>
    </location>
</feature>
<keyword evidence="2 11" id="KW-0732">Signal</keyword>
<dbReference type="GO" id="GO:0009002">
    <property type="term" value="F:serine-type D-Ala-D-Ala carboxypeptidase activity"/>
    <property type="evidence" value="ECO:0007669"/>
    <property type="project" value="InterPro"/>
</dbReference>
<comment type="similarity">
    <text evidence="1 9">Belongs to the peptidase S11 family.</text>
</comment>
<evidence type="ECO:0000256" key="9">
    <source>
        <dbReference type="RuleBase" id="RU004016"/>
    </source>
</evidence>
<evidence type="ECO:0000256" key="11">
    <source>
        <dbReference type="SAM" id="SignalP"/>
    </source>
</evidence>
<dbReference type="AlphaFoldDB" id="A0A8I1GH82"/>
<feature type="binding site" evidence="8">
    <location>
        <position position="225"/>
    </location>
    <ligand>
        <name>substrate</name>
    </ligand>
</feature>
<evidence type="ECO:0000256" key="6">
    <source>
        <dbReference type="ARBA" id="ARBA00023316"/>
    </source>
</evidence>
<dbReference type="EMBL" id="JAEMUK010000022">
    <property type="protein sequence ID" value="MBJ7543966.1"/>
    <property type="molecule type" value="Genomic_DNA"/>
</dbReference>
<dbReference type="PRINTS" id="PR00725">
    <property type="entry name" value="DADACBPTASE1"/>
</dbReference>
<dbReference type="Gene3D" id="3.40.710.10">
    <property type="entry name" value="DD-peptidase/beta-lactamase superfamily"/>
    <property type="match status" value="1"/>
</dbReference>
<feature type="chain" id="PRO_5034521272" evidence="11">
    <location>
        <begin position="28"/>
        <end position="366"/>
    </location>
</feature>
<feature type="signal peptide" evidence="11">
    <location>
        <begin position="1"/>
        <end position="27"/>
    </location>
</feature>
<name>A0A8I1GH82_9HYPH</name>
<dbReference type="SUPFAM" id="SSF56601">
    <property type="entry name" value="beta-lactamase/transpeptidase-like"/>
    <property type="match status" value="1"/>
</dbReference>
<dbReference type="PANTHER" id="PTHR21581">
    <property type="entry name" value="D-ALANYL-D-ALANINE CARBOXYPEPTIDASE"/>
    <property type="match status" value="1"/>
</dbReference>
<keyword evidence="13" id="KW-0121">Carboxypeptidase</keyword>
<evidence type="ECO:0000256" key="1">
    <source>
        <dbReference type="ARBA" id="ARBA00007164"/>
    </source>
</evidence>
<dbReference type="InterPro" id="IPR001967">
    <property type="entry name" value="Peptidase_S11_N"/>
</dbReference>
<dbReference type="InterPro" id="IPR018044">
    <property type="entry name" value="Peptidase_S11"/>
</dbReference>
<evidence type="ECO:0000313" key="13">
    <source>
        <dbReference type="EMBL" id="MBJ7543966.1"/>
    </source>
</evidence>
<gene>
    <name evidence="13" type="ORF">JDN41_10380</name>
</gene>
<dbReference type="RefSeq" id="WP_052037252.1">
    <property type="nucleotide sequence ID" value="NZ_JAEMUK010000022.1"/>
</dbReference>
<feature type="active site" description="Acyl-ester intermediate" evidence="7">
    <location>
        <position position="54"/>
    </location>
</feature>
<protein>
    <submittedName>
        <fullName evidence="13">D-alanyl-D-alanine carboxypeptidase</fullName>
    </submittedName>
</protein>
<dbReference type="GO" id="GO:0009252">
    <property type="term" value="P:peptidoglycan biosynthetic process"/>
    <property type="evidence" value="ECO:0007669"/>
    <property type="project" value="UniProtKB-KW"/>
</dbReference>
<evidence type="ECO:0000256" key="4">
    <source>
        <dbReference type="ARBA" id="ARBA00022960"/>
    </source>
</evidence>
<comment type="caution">
    <text evidence="13">The sequence shown here is derived from an EMBL/GenBank/DDBJ whole genome shotgun (WGS) entry which is preliminary data.</text>
</comment>
<keyword evidence="13" id="KW-0645">Protease</keyword>
<organism evidence="13 14">
    <name type="scientific">Rhodomicrobium udaipurense</name>
    <dbReference type="NCBI Taxonomy" id="1202716"/>
    <lineage>
        <taxon>Bacteria</taxon>
        <taxon>Pseudomonadati</taxon>
        <taxon>Pseudomonadota</taxon>
        <taxon>Alphaproteobacteria</taxon>
        <taxon>Hyphomicrobiales</taxon>
        <taxon>Hyphomicrobiaceae</taxon>
        <taxon>Rhodomicrobium</taxon>
    </lineage>
</organism>
<feature type="domain" description="Peptidase S11 D-alanyl-D-alanine carboxypeptidase A N-terminal" evidence="12">
    <location>
        <begin position="27"/>
        <end position="255"/>
    </location>
</feature>
<feature type="compositionally biased region" description="Low complexity" evidence="10">
    <location>
        <begin position="349"/>
        <end position="366"/>
    </location>
</feature>
<reference evidence="13 14" key="1">
    <citation type="submission" date="2020-12" db="EMBL/GenBank/DDBJ databases">
        <title>Revised draft genomes of Rhodomicrobium vannielii ATCC 17100 and Rhodomicrobium udaipurense JA643.</title>
        <authorList>
            <person name="Conners E.M."/>
            <person name="Davenport E.J."/>
            <person name="Bose A."/>
        </authorList>
    </citation>
    <scope>NUCLEOTIDE SEQUENCE [LARGE SCALE GENOMIC DNA]</scope>
    <source>
        <strain evidence="13 14">JA643</strain>
    </source>
</reference>
<keyword evidence="6" id="KW-0961">Cell wall biogenesis/degradation</keyword>
<dbReference type="Pfam" id="PF00768">
    <property type="entry name" value="Peptidase_S11"/>
    <property type="match status" value="1"/>
</dbReference>
<evidence type="ECO:0000256" key="5">
    <source>
        <dbReference type="ARBA" id="ARBA00022984"/>
    </source>
</evidence>
<evidence type="ECO:0000259" key="12">
    <source>
        <dbReference type="Pfam" id="PF00768"/>
    </source>
</evidence>
<dbReference type="GO" id="GO:0006508">
    <property type="term" value="P:proteolysis"/>
    <property type="evidence" value="ECO:0007669"/>
    <property type="project" value="InterPro"/>
</dbReference>
<dbReference type="InterPro" id="IPR012338">
    <property type="entry name" value="Beta-lactam/transpept-like"/>
</dbReference>
<dbReference type="GO" id="GO:0071555">
    <property type="term" value="P:cell wall organization"/>
    <property type="evidence" value="ECO:0007669"/>
    <property type="project" value="UniProtKB-KW"/>
</dbReference>
<keyword evidence="5" id="KW-0573">Peptidoglycan synthesis</keyword>
<keyword evidence="3" id="KW-0378">Hydrolase</keyword>
<evidence type="ECO:0000256" key="3">
    <source>
        <dbReference type="ARBA" id="ARBA00022801"/>
    </source>
</evidence>
<evidence type="ECO:0000256" key="2">
    <source>
        <dbReference type="ARBA" id="ARBA00022729"/>
    </source>
</evidence>
<sequence>MYASLSKKTLILCGMAAFLFGAQGAVAGPALLTEPATGLVLYAEDADLPWRPASLTKLMTAYLTFEAIRDGRLSPEDMLTSTALSRSQPPSKFGLPLGAQIKVDLAIKALIVKSANDVAIMLAEKIGGSSEAFVDQMNRTAKRLGMTNTKFVNPNGLPQFNPDGTETPEQAVTTARDMALLSNMILKEFPQYAPIFSMTEVRVGKRLLTSHNGILKSYDGADGMKTGFVCAAGYNVVASATRNGRQLVAVVLGERSSGARTIRAAALFEHGFEIYPWKAVLAPTLATWPVETQEGAQPADMRGIVCSGRKPTLSAKQKPKRPASQPGHGASTAKPKAAHAPSEKKKPAPKAAHPAAASPAAARTNG</sequence>
<proteinExistence type="inferred from homology"/>
<keyword evidence="4" id="KW-0133">Cell shape</keyword>